<keyword evidence="9" id="KW-1185">Reference proteome</keyword>
<evidence type="ECO:0000256" key="4">
    <source>
        <dbReference type="ARBA" id="ARBA00023136"/>
    </source>
</evidence>
<proteinExistence type="predicted"/>
<feature type="region of interest" description="Disordered" evidence="5">
    <location>
        <begin position="1"/>
        <end position="20"/>
    </location>
</feature>
<keyword evidence="3 6" id="KW-1133">Transmembrane helix</keyword>
<evidence type="ECO:0000313" key="8">
    <source>
        <dbReference type="EMBL" id="QCZ94708.1"/>
    </source>
</evidence>
<protein>
    <recommendedName>
        <fullName evidence="7">Yip1 domain-containing protein</fullName>
    </recommendedName>
</protein>
<organism evidence="8 9">
    <name type="scientific">Salinimonas iocasae</name>
    <dbReference type="NCBI Taxonomy" id="2572577"/>
    <lineage>
        <taxon>Bacteria</taxon>
        <taxon>Pseudomonadati</taxon>
        <taxon>Pseudomonadota</taxon>
        <taxon>Gammaproteobacteria</taxon>
        <taxon>Alteromonadales</taxon>
        <taxon>Alteromonadaceae</taxon>
        <taxon>Alteromonas/Salinimonas group</taxon>
        <taxon>Salinimonas</taxon>
    </lineage>
</organism>
<dbReference type="KEGG" id="salk:FBQ74_15080"/>
<dbReference type="Proteomes" id="UP000304912">
    <property type="component" value="Chromosome"/>
</dbReference>
<gene>
    <name evidence="8" type="ORF">FBQ74_15080</name>
</gene>
<dbReference type="Pfam" id="PF04893">
    <property type="entry name" value="Yip1"/>
    <property type="match status" value="1"/>
</dbReference>
<dbReference type="EMBL" id="CP039852">
    <property type="protein sequence ID" value="QCZ94708.1"/>
    <property type="molecule type" value="Genomic_DNA"/>
</dbReference>
<evidence type="ECO:0000259" key="7">
    <source>
        <dbReference type="Pfam" id="PF04893"/>
    </source>
</evidence>
<evidence type="ECO:0000256" key="5">
    <source>
        <dbReference type="SAM" id="MobiDB-lite"/>
    </source>
</evidence>
<dbReference type="GO" id="GO:0016020">
    <property type="term" value="C:membrane"/>
    <property type="evidence" value="ECO:0007669"/>
    <property type="project" value="UniProtKB-SubCell"/>
</dbReference>
<feature type="transmembrane region" description="Helical" evidence="6">
    <location>
        <begin position="37"/>
        <end position="62"/>
    </location>
</feature>
<feature type="transmembrane region" description="Helical" evidence="6">
    <location>
        <begin position="82"/>
        <end position="115"/>
    </location>
</feature>
<evidence type="ECO:0000313" key="9">
    <source>
        <dbReference type="Proteomes" id="UP000304912"/>
    </source>
</evidence>
<name>A0A5B7YGP7_9ALTE</name>
<evidence type="ECO:0000256" key="3">
    <source>
        <dbReference type="ARBA" id="ARBA00022989"/>
    </source>
</evidence>
<evidence type="ECO:0000256" key="1">
    <source>
        <dbReference type="ARBA" id="ARBA00004141"/>
    </source>
</evidence>
<dbReference type="AlphaFoldDB" id="A0A5B7YGP7"/>
<accession>A0A5B7YGP7</accession>
<reference evidence="8 9" key="1">
    <citation type="submission" date="2019-04" db="EMBL/GenBank/DDBJ databases">
        <title>Salinimonas iocasae sp. nov., a halophilic bacterium isolated from the outer tube casing of tubeworms in Okinawa Trough.</title>
        <authorList>
            <person name="Zhang H."/>
            <person name="Wang H."/>
            <person name="Li C."/>
        </authorList>
    </citation>
    <scope>NUCLEOTIDE SEQUENCE [LARGE SCALE GENOMIC DNA]</scope>
    <source>
        <strain evidence="8 9">KX18D6</strain>
    </source>
</reference>
<keyword evidence="2 6" id="KW-0812">Transmembrane</keyword>
<evidence type="ECO:0000256" key="6">
    <source>
        <dbReference type="SAM" id="Phobius"/>
    </source>
</evidence>
<dbReference type="OrthoDB" id="5405464at2"/>
<comment type="subcellular location">
    <subcellularLocation>
        <location evidence="1">Membrane</location>
        <topology evidence="1">Multi-pass membrane protein</topology>
    </subcellularLocation>
</comment>
<evidence type="ECO:0000256" key="2">
    <source>
        <dbReference type="ARBA" id="ARBA00022692"/>
    </source>
</evidence>
<dbReference type="RefSeq" id="WP_139757444.1">
    <property type="nucleotide sequence ID" value="NZ_CP039852.1"/>
</dbReference>
<feature type="compositionally biased region" description="Polar residues" evidence="5">
    <location>
        <begin position="7"/>
        <end position="16"/>
    </location>
</feature>
<dbReference type="InterPro" id="IPR006977">
    <property type="entry name" value="Yip1_dom"/>
</dbReference>
<feature type="domain" description="Yip1" evidence="7">
    <location>
        <begin position="32"/>
        <end position="123"/>
    </location>
</feature>
<keyword evidence="4 6" id="KW-0472">Membrane</keyword>
<sequence>MTDIHQDSTPSSTQPHGTPIRDSALTEAQQEAKTHAIVAYVFMVLGLITGIFWLVGAIWAMVKKSDARGTPFEDHYANIIKTFWIGLVVSIISIPLAVILIGYITLFAIWIWSIYRIVKGVARLSANQPYYS</sequence>